<keyword evidence="2" id="KW-1185">Reference proteome</keyword>
<dbReference type="InParanoid" id="A0A0D0B3G5"/>
<dbReference type="EMBL" id="KN835137">
    <property type="protein sequence ID" value="KIK48606.1"/>
    <property type="molecule type" value="Genomic_DNA"/>
</dbReference>
<organism evidence="1 2">
    <name type="scientific">Suillus luteus UH-Slu-Lm8-n1</name>
    <dbReference type="NCBI Taxonomy" id="930992"/>
    <lineage>
        <taxon>Eukaryota</taxon>
        <taxon>Fungi</taxon>
        <taxon>Dikarya</taxon>
        <taxon>Basidiomycota</taxon>
        <taxon>Agaricomycotina</taxon>
        <taxon>Agaricomycetes</taxon>
        <taxon>Agaricomycetidae</taxon>
        <taxon>Boletales</taxon>
        <taxon>Suillineae</taxon>
        <taxon>Suillaceae</taxon>
        <taxon>Suillus</taxon>
    </lineage>
</organism>
<name>A0A0D0B3G5_9AGAM</name>
<dbReference type="AlphaFoldDB" id="A0A0D0B3G5"/>
<accession>A0A0D0B3G5</accession>
<evidence type="ECO:0000313" key="1">
    <source>
        <dbReference type="EMBL" id="KIK48606.1"/>
    </source>
</evidence>
<protein>
    <submittedName>
        <fullName evidence="1">Uncharacterized protein</fullName>
    </submittedName>
</protein>
<sequence length="125" mass="14265">MSRWQHSRLTKRKLLAGCASITRRLKKEINHEGTSNLEPRVTRQLHNYMPARNGSWQGLPVIICWQLTPAIPANRVNCRLINEFGHLYRGNEVFGENMEPAARALDGWVFGMISALFGTWSSAFI</sequence>
<dbReference type="HOGENOM" id="CLU_1994119_0_0_1"/>
<reference evidence="2" key="2">
    <citation type="submission" date="2015-01" db="EMBL/GenBank/DDBJ databases">
        <title>Evolutionary Origins and Diversification of the Mycorrhizal Mutualists.</title>
        <authorList>
            <consortium name="DOE Joint Genome Institute"/>
            <consortium name="Mycorrhizal Genomics Consortium"/>
            <person name="Kohler A."/>
            <person name="Kuo A."/>
            <person name="Nagy L.G."/>
            <person name="Floudas D."/>
            <person name="Copeland A."/>
            <person name="Barry K.W."/>
            <person name="Cichocki N."/>
            <person name="Veneault-Fourrey C."/>
            <person name="LaButti K."/>
            <person name="Lindquist E.A."/>
            <person name="Lipzen A."/>
            <person name="Lundell T."/>
            <person name="Morin E."/>
            <person name="Murat C."/>
            <person name="Riley R."/>
            <person name="Ohm R."/>
            <person name="Sun H."/>
            <person name="Tunlid A."/>
            <person name="Henrissat B."/>
            <person name="Grigoriev I.V."/>
            <person name="Hibbett D.S."/>
            <person name="Martin F."/>
        </authorList>
    </citation>
    <scope>NUCLEOTIDE SEQUENCE [LARGE SCALE GENOMIC DNA]</scope>
    <source>
        <strain evidence="2">UH-Slu-Lm8-n1</strain>
    </source>
</reference>
<evidence type="ECO:0000313" key="2">
    <source>
        <dbReference type="Proteomes" id="UP000054485"/>
    </source>
</evidence>
<gene>
    <name evidence="1" type="ORF">CY34DRAFT_631728</name>
</gene>
<dbReference type="OrthoDB" id="10517933at2759"/>
<dbReference type="Proteomes" id="UP000054485">
    <property type="component" value="Unassembled WGS sequence"/>
</dbReference>
<proteinExistence type="predicted"/>
<reference evidence="1 2" key="1">
    <citation type="submission" date="2014-04" db="EMBL/GenBank/DDBJ databases">
        <authorList>
            <consortium name="DOE Joint Genome Institute"/>
            <person name="Kuo A."/>
            <person name="Ruytinx J."/>
            <person name="Rineau F."/>
            <person name="Colpaert J."/>
            <person name="Kohler A."/>
            <person name="Nagy L.G."/>
            <person name="Floudas D."/>
            <person name="Copeland A."/>
            <person name="Barry K.W."/>
            <person name="Cichocki N."/>
            <person name="Veneault-Fourrey C."/>
            <person name="LaButti K."/>
            <person name="Lindquist E.A."/>
            <person name="Lipzen A."/>
            <person name="Lundell T."/>
            <person name="Morin E."/>
            <person name="Murat C."/>
            <person name="Sun H."/>
            <person name="Tunlid A."/>
            <person name="Henrissat B."/>
            <person name="Grigoriev I.V."/>
            <person name="Hibbett D.S."/>
            <person name="Martin F."/>
            <person name="Nordberg H.P."/>
            <person name="Cantor M.N."/>
            <person name="Hua S.X."/>
        </authorList>
    </citation>
    <scope>NUCLEOTIDE SEQUENCE [LARGE SCALE GENOMIC DNA]</scope>
    <source>
        <strain evidence="1 2">UH-Slu-Lm8-n1</strain>
    </source>
</reference>